<dbReference type="EMBL" id="GGFL01010295">
    <property type="protein sequence ID" value="MBW74473.1"/>
    <property type="molecule type" value="Transcribed_RNA"/>
</dbReference>
<accession>A0A2M4DA63</accession>
<organism evidence="2">
    <name type="scientific">Anopheles darlingi</name>
    <name type="common">Mosquito</name>
    <dbReference type="NCBI Taxonomy" id="43151"/>
    <lineage>
        <taxon>Eukaryota</taxon>
        <taxon>Metazoa</taxon>
        <taxon>Ecdysozoa</taxon>
        <taxon>Arthropoda</taxon>
        <taxon>Hexapoda</taxon>
        <taxon>Insecta</taxon>
        <taxon>Pterygota</taxon>
        <taxon>Neoptera</taxon>
        <taxon>Endopterygota</taxon>
        <taxon>Diptera</taxon>
        <taxon>Nematocera</taxon>
        <taxon>Culicoidea</taxon>
        <taxon>Culicidae</taxon>
        <taxon>Anophelinae</taxon>
        <taxon>Anopheles</taxon>
    </lineage>
</organism>
<evidence type="ECO:0000313" key="2">
    <source>
        <dbReference type="EMBL" id="MBW74473.1"/>
    </source>
</evidence>
<proteinExistence type="predicted"/>
<evidence type="ECO:0000256" key="1">
    <source>
        <dbReference type="SAM" id="MobiDB-lite"/>
    </source>
</evidence>
<sequence length="112" mass="12167">MTSLVAALGLVGIIGGDGGRVALLERTHKRAPVNRVRANETGRIVHDKDGTENTHRCKRDRAGTKESNTERERETKREREKGCTLPLTLTLSFTSACGTSTLLLCKCGSSSR</sequence>
<protein>
    <submittedName>
        <fullName evidence="2">Putative secreted protein</fullName>
    </submittedName>
</protein>
<dbReference type="AlphaFoldDB" id="A0A2M4DA63"/>
<feature type="compositionally biased region" description="Basic and acidic residues" evidence="1">
    <location>
        <begin position="37"/>
        <end position="81"/>
    </location>
</feature>
<name>A0A2M4DA63_ANODA</name>
<feature type="region of interest" description="Disordered" evidence="1">
    <location>
        <begin position="34"/>
        <end position="81"/>
    </location>
</feature>
<reference evidence="2" key="1">
    <citation type="submission" date="2018-01" db="EMBL/GenBank/DDBJ databases">
        <title>An insight into the sialome of Amazonian anophelines.</title>
        <authorList>
            <person name="Ribeiro J.M."/>
            <person name="Scarpassa V."/>
            <person name="Calvo E."/>
        </authorList>
    </citation>
    <scope>NUCLEOTIDE SEQUENCE</scope>
</reference>